<evidence type="ECO:0000256" key="2">
    <source>
        <dbReference type="ARBA" id="ARBA00020910"/>
    </source>
</evidence>
<dbReference type="SUPFAM" id="SSF46785">
    <property type="entry name" value="Winged helix' DNA-binding domain"/>
    <property type="match status" value="1"/>
</dbReference>
<name>A0AAQ3L6D1_9BACT</name>
<keyword evidence="3" id="KW-0862">Zinc</keyword>
<gene>
    <name evidence="5" type="ORF">RZN69_17075</name>
</gene>
<reference evidence="5 6" key="1">
    <citation type="submission" date="2023-10" db="EMBL/GenBank/DDBJ databases">
        <title>Rubellicoccus peritrichatus gen. nov., sp. nov., isolated from an algae of coral reef tank.</title>
        <authorList>
            <person name="Luo J."/>
        </authorList>
    </citation>
    <scope>NUCLEOTIDE SEQUENCE [LARGE SCALE GENOMIC DNA]</scope>
    <source>
        <strain evidence="5 6">CR14</strain>
    </source>
</reference>
<dbReference type="Gene3D" id="1.10.10.10">
    <property type="entry name" value="Winged helix-like DNA-binding domain superfamily/Winged helix DNA-binding domain"/>
    <property type="match status" value="1"/>
</dbReference>
<dbReference type="GO" id="GO:1900376">
    <property type="term" value="P:regulation of secondary metabolite biosynthetic process"/>
    <property type="evidence" value="ECO:0007669"/>
    <property type="project" value="TreeGrafter"/>
</dbReference>
<dbReference type="Proteomes" id="UP001304300">
    <property type="component" value="Chromosome"/>
</dbReference>
<keyword evidence="3" id="KW-0479">Metal-binding</keyword>
<accession>A0AAQ3L6D1</accession>
<feature type="binding site" evidence="4">
    <location>
        <position position="123"/>
    </location>
    <ligand>
        <name>Fe cation</name>
        <dbReference type="ChEBI" id="CHEBI:24875"/>
    </ligand>
</feature>
<dbReference type="AlphaFoldDB" id="A0AAQ3L6D1"/>
<dbReference type="GO" id="GO:0003700">
    <property type="term" value="F:DNA-binding transcription factor activity"/>
    <property type="evidence" value="ECO:0007669"/>
    <property type="project" value="InterPro"/>
</dbReference>
<feature type="binding site" evidence="3">
    <location>
        <position position="148"/>
    </location>
    <ligand>
        <name>Zn(2+)</name>
        <dbReference type="ChEBI" id="CHEBI:29105"/>
    </ligand>
</feature>
<feature type="binding site" evidence="3">
    <location>
        <position position="108"/>
    </location>
    <ligand>
        <name>Zn(2+)</name>
        <dbReference type="ChEBI" id="CHEBI:29105"/>
    </ligand>
</feature>
<dbReference type="GO" id="GO:0000976">
    <property type="term" value="F:transcription cis-regulatory region binding"/>
    <property type="evidence" value="ECO:0007669"/>
    <property type="project" value="TreeGrafter"/>
</dbReference>
<dbReference type="PANTHER" id="PTHR33202">
    <property type="entry name" value="ZINC UPTAKE REGULATION PROTEIN"/>
    <property type="match status" value="1"/>
</dbReference>
<evidence type="ECO:0000256" key="3">
    <source>
        <dbReference type="PIRSR" id="PIRSR602481-1"/>
    </source>
</evidence>
<proteinExistence type="predicted"/>
<protein>
    <recommendedName>
        <fullName evidence="2">Ferric uptake regulation protein</fullName>
    </recommendedName>
</protein>
<keyword evidence="6" id="KW-1185">Reference proteome</keyword>
<dbReference type="InterPro" id="IPR002481">
    <property type="entry name" value="FUR"/>
</dbReference>
<dbReference type="InterPro" id="IPR036388">
    <property type="entry name" value="WH-like_DNA-bd_sf"/>
</dbReference>
<dbReference type="Pfam" id="PF01475">
    <property type="entry name" value="FUR"/>
    <property type="match status" value="1"/>
</dbReference>
<dbReference type="EMBL" id="CP136920">
    <property type="protein sequence ID" value="WOO40334.1"/>
    <property type="molecule type" value="Genomic_DNA"/>
</dbReference>
<feature type="binding site" evidence="3">
    <location>
        <position position="111"/>
    </location>
    <ligand>
        <name>Zn(2+)</name>
        <dbReference type="ChEBI" id="CHEBI:29105"/>
    </ligand>
</feature>
<comment type="cofactor">
    <cofactor evidence="3">
        <name>Zn(2+)</name>
        <dbReference type="ChEBI" id="CHEBI:29105"/>
    </cofactor>
    <text evidence="3">Binds 1 zinc ion per subunit.</text>
</comment>
<dbReference type="GO" id="GO:0045892">
    <property type="term" value="P:negative regulation of DNA-templated transcription"/>
    <property type="evidence" value="ECO:0007669"/>
    <property type="project" value="TreeGrafter"/>
</dbReference>
<organism evidence="5 6">
    <name type="scientific">Rubellicoccus peritrichatus</name>
    <dbReference type="NCBI Taxonomy" id="3080537"/>
    <lineage>
        <taxon>Bacteria</taxon>
        <taxon>Pseudomonadati</taxon>
        <taxon>Verrucomicrobiota</taxon>
        <taxon>Opitutia</taxon>
        <taxon>Puniceicoccales</taxon>
        <taxon>Cerasicoccaceae</taxon>
        <taxon>Rubellicoccus</taxon>
    </lineage>
</organism>
<evidence type="ECO:0000313" key="5">
    <source>
        <dbReference type="EMBL" id="WOO40334.1"/>
    </source>
</evidence>
<evidence type="ECO:0000313" key="6">
    <source>
        <dbReference type="Proteomes" id="UP001304300"/>
    </source>
</evidence>
<comment type="subunit">
    <text evidence="1">Homodimer.</text>
</comment>
<dbReference type="PANTHER" id="PTHR33202:SF2">
    <property type="entry name" value="FERRIC UPTAKE REGULATION PROTEIN"/>
    <property type="match status" value="1"/>
</dbReference>
<keyword evidence="4" id="KW-0408">Iron</keyword>
<dbReference type="InterPro" id="IPR036390">
    <property type="entry name" value="WH_DNA-bd_sf"/>
</dbReference>
<evidence type="ECO:0000256" key="4">
    <source>
        <dbReference type="PIRSR" id="PIRSR602481-2"/>
    </source>
</evidence>
<dbReference type="KEGG" id="puo:RZN69_17075"/>
<evidence type="ECO:0000256" key="1">
    <source>
        <dbReference type="ARBA" id="ARBA00011738"/>
    </source>
</evidence>
<dbReference type="GO" id="GO:0005829">
    <property type="term" value="C:cytosol"/>
    <property type="evidence" value="ECO:0007669"/>
    <property type="project" value="TreeGrafter"/>
</dbReference>
<sequence length="167" mass="18706">MNPVAPTSVEIENPRETFKEFLASKGLRVTNQRTAIFDAAFKIEDHFTAEDLLDHARALDDSVSRATVYRSLPLLTESGLIREVDVGHDNKYYLASHRAKTFQAQVICEDCSHIFEVDAPFMEWYGKTVCDKLDMTPESQRLQVSAHCSNFTKTGSCERGGKTVATA</sequence>
<dbReference type="GO" id="GO:0008270">
    <property type="term" value="F:zinc ion binding"/>
    <property type="evidence" value="ECO:0007669"/>
    <property type="project" value="TreeGrafter"/>
</dbReference>
<dbReference type="CDD" id="cd07153">
    <property type="entry name" value="Fur_like"/>
    <property type="match status" value="1"/>
</dbReference>
<dbReference type="RefSeq" id="WP_317832526.1">
    <property type="nucleotide sequence ID" value="NZ_CP136920.1"/>
</dbReference>
<comment type="cofactor">
    <cofactor evidence="4">
        <name>Mn(2+)</name>
        <dbReference type="ChEBI" id="CHEBI:29035"/>
    </cofactor>
    <cofactor evidence="4">
        <name>Fe(2+)</name>
        <dbReference type="ChEBI" id="CHEBI:29033"/>
    </cofactor>
    <text evidence="4">Binds 1 Mn(2+) or Fe(2+) ion per subunit.</text>
</comment>